<proteinExistence type="predicted"/>
<evidence type="ECO:0000313" key="1">
    <source>
        <dbReference type="EMBL" id="MFC4386329.1"/>
    </source>
</evidence>
<accession>A0ABV8VRL8</accession>
<dbReference type="RefSeq" id="WP_390194846.1">
    <property type="nucleotide sequence ID" value="NZ_JBHSDV010000001.1"/>
</dbReference>
<evidence type="ECO:0008006" key="3">
    <source>
        <dbReference type="Google" id="ProtNLM"/>
    </source>
</evidence>
<reference evidence="2" key="1">
    <citation type="journal article" date="2019" name="Int. J. Syst. Evol. Microbiol.">
        <title>The Global Catalogue of Microorganisms (GCM) 10K type strain sequencing project: providing services to taxonomists for standard genome sequencing and annotation.</title>
        <authorList>
            <consortium name="The Broad Institute Genomics Platform"/>
            <consortium name="The Broad Institute Genome Sequencing Center for Infectious Disease"/>
            <person name="Wu L."/>
            <person name="Ma J."/>
        </authorList>
    </citation>
    <scope>NUCLEOTIDE SEQUENCE [LARGE SCALE GENOMIC DNA]</scope>
    <source>
        <strain evidence="2">KACC 14058</strain>
    </source>
</reference>
<sequence>MYHHKVQTNNKYFVIDGLESSHVRIYVDYQQVRQWERNNGVILLPITTEHEVVTIVHFETNYIYREDYLIRKSKTLRDREFMPGDILVASDNVKEELSGYMGHSAIVVDGQYLVEASGGHPAISKDTIQQFLTKHPIHAQFRPKKVTIGKKAADFANNYHEKYMDNLKDDIKKPVFSFQLSQDLDNIWEYIYCSKLVWACYHYGADVTFENDHLWFSPEDLHEQLVNHELFETVYTHPNVKFLINT</sequence>
<keyword evidence="2" id="KW-1185">Reference proteome</keyword>
<dbReference type="SUPFAM" id="SSF54001">
    <property type="entry name" value="Cysteine proteinases"/>
    <property type="match status" value="1"/>
</dbReference>
<dbReference type="InterPro" id="IPR038765">
    <property type="entry name" value="Papain-like_cys_pep_sf"/>
</dbReference>
<comment type="caution">
    <text evidence="1">The sequence shown here is derived from an EMBL/GenBank/DDBJ whole genome shotgun (WGS) entry which is preliminary data.</text>
</comment>
<dbReference type="EMBL" id="JBHSDV010000001">
    <property type="protein sequence ID" value="MFC4386329.1"/>
    <property type="molecule type" value="Genomic_DNA"/>
</dbReference>
<name>A0ABV8VRL8_9BACI</name>
<organism evidence="1 2">
    <name type="scientific">Gracilibacillus marinus</name>
    <dbReference type="NCBI Taxonomy" id="630535"/>
    <lineage>
        <taxon>Bacteria</taxon>
        <taxon>Bacillati</taxon>
        <taxon>Bacillota</taxon>
        <taxon>Bacilli</taxon>
        <taxon>Bacillales</taxon>
        <taxon>Bacillaceae</taxon>
        <taxon>Gracilibacillus</taxon>
    </lineage>
</organism>
<gene>
    <name evidence="1" type="ORF">ACFOZ1_00770</name>
</gene>
<dbReference type="Proteomes" id="UP001595880">
    <property type="component" value="Unassembled WGS sequence"/>
</dbReference>
<protein>
    <recommendedName>
        <fullName evidence="3">Permuted papain-like amidase enzyme, YaeF/YiiX, C92 family</fullName>
    </recommendedName>
</protein>
<dbReference type="Gene3D" id="3.90.1720.10">
    <property type="entry name" value="endopeptidase domain like (from Nostoc punctiforme)"/>
    <property type="match status" value="1"/>
</dbReference>
<evidence type="ECO:0000313" key="2">
    <source>
        <dbReference type="Proteomes" id="UP001595880"/>
    </source>
</evidence>